<evidence type="ECO:0000313" key="2">
    <source>
        <dbReference type="Proteomes" id="UP000185109"/>
    </source>
</evidence>
<proteinExistence type="predicted"/>
<name>A0A1L5PI44_RHIET</name>
<organism evidence="1 2">
    <name type="scientific">Rhizobium etli 8C-3</name>
    <dbReference type="NCBI Taxonomy" id="538025"/>
    <lineage>
        <taxon>Bacteria</taxon>
        <taxon>Pseudomonadati</taxon>
        <taxon>Pseudomonadota</taxon>
        <taxon>Alphaproteobacteria</taxon>
        <taxon>Hyphomicrobiales</taxon>
        <taxon>Rhizobiaceae</taxon>
        <taxon>Rhizobium/Agrobacterium group</taxon>
        <taxon>Rhizobium</taxon>
    </lineage>
</organism>
<dbReference type="EMBL" id="CP017244">
    <property type="protein sequence ID" value="APO79888.1"/>
    <property type="molecule type" value="Genomic_DNA"/>
</dbReference>
<geneLocation type="plasmid" evidence="2">
    <name>prsp8c3c</name>
</geneLocation>
<protein>
    <submittedName>
        <fullName evidence="1">Uncharacterized protein</fullName>
    </submittedName>
</protein>
<reference evidence="1 2" key="1">
    <citation type="submission" date="2016-09" db="EMBL/GenBank/DDBJ databases">
        <title>The complete genome sequences of Rhizobium gallicum, symbiovars gallicum and phaseoli, symbionts associated to common bean (Phaseolus vulgaris).</title>
        <authorList>
            <person name="Bustos P."/>
            <person name="Santamaria R.I."/>
            <person name="Perez-Carrascal O.M."/>
            <person name="Juarez S."/>
            <person name="Lozano L."/>
            <person name="Martinez-Flores I."/>
            <person name="Martinez-Romero E."/>
            <person name="Cevallos M."/>
            <person name="Romero D."/>
            <person name="Davila G."/>
            <person name="Gonzalez V."/>
        </authorList>
    </citation>
    <scope>NUCLEOTIDE SEQUENCE [LARGE SCALE GENOMIC DNA]</scope>
    <source>
        <strain evidence="1 2">8C-3</strain>
        <plasmid evidence="2">Plasmid prsp8c3c</plasmid>
    </source>
</reference>
<gene>
    <name evidence="1" type="ORF">AM571_PC02162</name>
</gene>
<dbReference type="Proteomes" id="UP000185109">
    <property type="component" value="Plasmid pRsp8C3c"/>
</dbReference>
<evidence type="ECO:0000313" key="1">
    <source>
        <dbReference type="EMBL" id="APO79888.1"/>
    </source>
</evidence>
<accession>A0A1L5PI44</accession>
<keyword evidence="1" id="KW-0614">Plasmid</keyword>
<dbReference type="AlphaFoldDB" id="A0A1L5PI44"/>
<sequence>MALPHFLTGVFDHGPFRCDKTTEDELERSHSMPGDLEAFAQTDSLTLSGSDRPIVRLRTYEVYGELHRVGRH</sequence>